<name>A0A170UMI0_TRIIF</name>
<reference evidence="1" key="2">
    <citation type="journal article" date="2017" name="J. Med. Entomol.">
        <title>Transcriptome Analysis of the Triatoma infestans (Hemiptera: Reduviidae) Integument.</title>
        <authorList>
            <person name="Calderon-Fernandez G.M."/>
            <person name="Moriconi D.E."/>
            <person name="Dulbecco A.B."/>
            <person name="Juarez M.P."/>
        </authorList>
    </citation>
    <scope>NUCLEOTIDE SEQUENCE</scope>
    <source>
        <strain evidence="1">Int1</strain>
        <tissue evidence="1">Integument</tissue>
    </source>
</reference>
<dbReference type="AlphaFoldDB" id="A0A170UMI0"/>
<sequence length="41" mass="4707">MVIFLCPIQQSVELACIVSCTRLLRLEIKHDDKLAEEEGVY</sequence>
<dbReference type="EMBL" id="GEMB01007408">
    <property type="protein sequence ID" value="JAR95971.1"/>
    <property type="molecule type" value="Transcribed_RNA"/>
</dbReference>
<organism evidence="1">
    <name type="scientific">Triatoma infestans</name>
    <name type="common">Assassin bug</name>
    <dbReference type="NCBI Taxonomy" id="30076"/>
    <lineage>
        <taxon>Eukaryota</taxon>
        <taxon>Metazoa</taxon>
        <taxon>Ecdysozoa</taxon>
        <taxon>Arthropoda</taxon>
        <taxon>Hexapoda</taxon>
        <taxon>Insecta</taxon>
        <taxon>Pterygota</taxon>
        <taxon>Neoptera</taxon>
        <taxon>Paraneoptera</taxon>
        <taxon>Hemiptera</taxon>
        <taxon>Heteroptera</taxon>
        <taxon>Panheteroptera</taxon>
        <taxon>Cimicomorpha</taxon>
        <taxon>Reduviidae</taxon>
        <taxon>Triatominae</taxon>
        <taxon>Triatoma</taxon>
    </lineage>
</organism>
<feature type="non-terminal residue" evidence="1">
    <location>
        <position position="41"/>
    </location>
</feature>
<proteinExistence type="predicted"/>
<protein>
    <submittedName>
        <fullName evidence="1">Transport protein sec24c-like protein</fullName>
    </submittedName>
</protein>
<accession>A0A170UMI0</accession>
<evidence type="ECO:0000313" key="1">
    <source>
        <dbReference type="EMBL" id="JAR95971.1"/>
    </source>
</evidence>
<reference evidence="1" key="1">
    <citation type="submission" date="2016-04" db="EMBL/GenBank/DDBJ databases">
        <authorList>
            <person name="Calderon-Fernandez G.M.Sr."/>
        </authorList>
    </citation>
    <scope>NUCLEOTIDE SEQUENCE</scope>
    <source>
        <strain evidence="1">Int1</strain>
        <tissue evidence="1">Integument</tissue>
    </source>
</reference>